<gene>
    <name evidence="4" type="ORF">UFOPK1413_00192</name>
</gene>
<proteinExistence type="predicted"/>
<reference evidence="4" key="1">
    <citation type="submission" date="2020-05" db="EMBL/GenBank/DDBJ databases">
        <authorList>
            <person name="Chiriac C."/>
            <person name="Salcher M."/>
            <person name="Ghai R."/>
            <person name="Kavagutti S V."/>
        </authorList>
    </citation>
    <scope>NUCLEOTIDE SEQUENCE</scope>
</reference>
<dbReference type="PANTHER" id="PTHR11061:SF30">
    <property type="entry name" value="TRNA (URACIL(54)-C(5))-METHYLTRANSFERASE"/>
    <property type="match status" value="1"/>
</dbReference>
<dbReference type="PANTHER" id="PTHR11061">
    <property type="entry name" value="RNA M5U METHYLTRANSFERASE"/>
    <property type="match status" value="1"/>
</dbReference>
<name>A0A6J6AZY8_9ZZZZ</name>
<dbReference type="SUPFAM" id="SSF53335">
    <property type="entry name" value="S-adenosyl-L-methionine-dependent methyltransferases"/>
    <property type="match status" value="1"/>
</dbReference>
<dbReference type="InterPro" id="IPR030391">
    <property type="entry name" value="MeTrfase_TrmA_CS"/>
</dbReference>
<keyword evidence="2" id="KW-0808">Transferase</keyword>
<dbReference type="Gene3D" id="3.40.50.150">
    <property type="entry name" value="Vaccinia Virus protein VP39"/>
    <property type="match status" value="1"/>
</dbReference>
<dbReference type="GO" id="GO:0070475">
    <property type="term" value="P:rRNA base methylation"/>
    <property type="evidence" value="ECO:0007669"/>
    <property type="project" value="TreeGrafter"/>
</dbReference>
<evidence type="ECO:0000256" key="3">
    <source>
        <dbReference type="ARBA" id="ARBA00022691"/>
    </source>
</evidence>
<dbReference type="GO" id="GO:0070041">
    <property type="term" value="F:rRNA (uridine-C5-)-methyltransferase activity"/>
    <property type="evidence" value="ECO:0007669"/>
    <property type="project" value="TreeGrafter"/>
</dbReference>
<evidence type="ECO:0000256" key="1">
    <source>
        <dbReference type="ARBA" id="ARBA00022603"/>
    </source>
</evidence>
<evidence type="ECO:0000313" key="4">
    <source>
        <dbReference type="EMBL" id="CAB4532135.1"/>
    </source>
</evidence>
<dbReference type="InterPro" id="IPR010280">
    <property type="entry name" value="U5_MeTrfase_fam"/>
</dbReference>
<evidence type="ECO:0000256" key="2">
    <source>
        <dbReference type="ARBA" id="ARBA00022679"/>
    </source>
</evidence>
<protein>
    <submittedName>
        <fullName evidence="4">Unannotated protein</fullName>
    </submittedName>
</protein>
<dbReference type="EMBL" id="CAEZSG010000015">
    <property type="protein sequence ID" value="CAB4532135.1"/>
    <property type="molecule type" value="Genomic_DNA"/>
</dbReference>
<sequence length="65" mass="7204">MAALGRIAPAQIVYVACDPVALSRDIAFAREHGYHPTRLRALDLFPHTHHVETIVTFVKDANPRG</sequence>
<dbReference type="InterPro" id="IPR029063">
    <property type="entry name" value="SAM-dependent_MTases_sf"/>
</dbReference>
<dbReference type="PROSITE" id="PS51687">
    <property type="entry name" value="SAM_MT_RNA_M5U"/>
    <property type="match status" value="1"/>
</dbReference>
<dbReference type="PROSITE" id="PS01231">
    <property type="entry name" value="TRMA_2"/>
    <property type="match status" value="1"/>
</dbReference>
<keyword evidence="1" id="KW-0489">Methyltransferase</keyword>
<organism evidence="4">
    <name type="scientific">freshwater metagenome</name>
    <dbReference type="NCBI Taxonomy" id="449393"/>
    <lineage>
        <taxon>unclassified sequences</taxon>
        <taxon>metagenomes</taxon>
        <taxon>ecological metagenomes</taxon>
    </lineage>
</organism>
<accession>A0A6J6AZY8</accession>
<dbReference type="AlphaFoldDB" id="A0A6J6AZY8"/>
<keyword evidence="3" id="KW-0949">S-adenosyl-L-methionine</keyword>